<dbReference type="PANTHER" id="PTHR43157">
    <property type="entry name" value="PHOSPHATIDYLINOSITOL-GLYCAN BIOSYNTHESIS CLASS F PROTEIN-RELATED"/>
    <property type="match status" value="1"/>
</dbReference>
<dbReference type="AlphaFoldDB" id="A0A232LZM4"/>
<proteinExistence type="predicted"/>
<dbReference type="InterPro" id="IPR002347">
    <property type="entry name" value="SDR_fam"/>
</dbReference>
<dbReference type="InterPro" id="IPR036291">
    <property type="entry name" value="NAD(P)-bd_dom_sf"/>
</dbReference>
<dbReference type="Pfam" id="PF00106">
    <property type="entry name" value="adh_short"/>
    <property type="match status" value="1"/>
</dbReference>
<keyword evidence="3" id="KW-1185">Reference proteome</keyword>
<evidence type="ECO:0000313" key="2">
    <source>
        <dbReference type="EMBL" id="OXV09534.1"/>
    </source>
</evidence>
<name>A0A232LZM4_9EURO</name>
<dbReference type="Gene3D" id="3.40.50.720">
    <property type="entry name" value="NAD(P)-binding Rossmann-like Domain"/>
    <property type="match status" value="1"/>
</dbReference>
<gene>
    <name evidence="2" type="ORF">Egran_02706</name>
</gene>
<evidence type="ECO:0000256" key="1">
    <source>
        <dbReference type="ARBA" id="ARBA00023002"/>
    </source>
</evidence>
<organism evidence="2 3">
    <name type="scientific">Elaphomyces granulatus</name>
    <dbReference type="NCBI Taxonomy" id="519963"/>
    <lineage>
        <taxon>Eukaryota</taxon>
        <taxon>Fungi</taxon>
        <taxon>Dikarya</taxon>
        <taxon>Ascomycota</taxon>
        <taxon>Pezizomycotina</taxon>
        <taxon>Eurotiomycetes</taxon>
        <taxon>Eurotiomycetidae</taxon>
        <taxon>Eurotiales</taxon>
        <taxon>Elaphomycetaceae</taxon>
        <taxon>Elaphomyces</taxon>
    </lineage>
</organism>
<sequence length="332" mass="36561">MSGIFQLIRARLYPPPDPTESFEGKTVLLTGANSGLGFEAGIKFLKLGASALIIGSRSLESGNLAKAELEKRANRPDAVHVWLLDMNSFSSVLKFAERVNKEVPKLHVVLLNAGVLHRAYHVSPEGWEETLQVNTLSTALLAVLLLPRLKDSSSASDPAHLTAVSSQQFTRVAAKDLSLTGKILHHWNDPMVFQGIKTYKISKLLLEYVFRTIAELTRNEDGSLQLVVNSASPGYCVSSLGRQYNRFYERWGVQLINALLARTAEQGSRVLVSATVQGVESHGKCWRGEGYVGESTALIHGHEGQRLRRKAWSEIIGVLRLTAPELEDLIRG</sequence>
<accession>A0A232LZM4</accession>
<dbReference type="Proteomes" id="UP000243515">
    <property type="component" value="Unassembled WGS sequence"/>
</dbReference>
<dbReference type="PRINTS" id="PR00081">
    <property type="entry name" value="GDHRDH"/>
</dbReference>
<dbReference type="SUPFAM" id="SSF51735">
    <property type="entry name" value="NAD(P)-binding Rossmann-fold domains"/>
    <property type="match status" value="1"/>
</dbReference>
<reference evidence="2 3" key="1">
    <citation type="journal article" date="2015" name="Environ. Microbiol.">
        <title>Metagenome sequence of Elaphomyces granulatus from sporocarp tissue reveals Ascomycota ectomycorrhizal fingerprints of genome expansion and a Proteobacteria-rich microbiome.</title>
        <authorList>
            <person name="Quandt C.A."/>
            <person name="Kohler A."/>
            <person name="Hesse C.N."/>
            <person name="Sharpton T.J."/>
            <person name="Martin F."/>
            <person name="Spatafora J.W."/>
        </authorList>
    </citation>
    <scope>NUCLEOTIDE SEQUENCE [LARGE SCALE GENOMIC DNA]</scope>
    <source>
        <strain evidence="2 3">OSC145934</strain>
    </source>
</reference>
<keyword evidence="1" id="KW-0560">Oxidoreductase</keyword>
<evidence type="ECO:0000313" key="3">
    <source>
        <dbReference type="Proteomes" id="UP000243515"/>
    </source>
</evidence>
<protein>
    <recommendedName>
        <fullName evidence="4">Short-chain dehydrogenase/reductase family protein</fullName>
    </recommendedName>
</protein>
<evidence type="ECO:0008006" key="4">
    <source>
        <dbReference type="Google" id="ProtNLM"/>
    </source>
</evidence>
<dbReference type="GO" id="GO:0016491">
    <property type="term" value="F:oxidoreductase activity"/>
    <property type="evidence" value="ECO:0007669"/>
    <property type="project" value="UniProtKB-KW"/>
</dbReference>
<comment type="caution">
    <text evidence="2">The sequence shown here is derived from an EMBL/GenBank/DDBJ whole genome shotgun (WGS) entry which is preliminary data.</text>
</comment>
<dbReference type="OrthoDB" id="542013at2759"/>
<dbReference type="PANTHER" id="PTHR43157:SF22">
    <property type="entry name" value="SHORT-CHAIN DEHYDROGENASE_REDUCTASE PHMF"/>
    <property type="match status" value="1"/>
</dbReference>
<dbReference type="EMBL" id="NPHW01003481">
    <property type="protein sequence ID" value="OXV09534.1"/>
    <property type="molecule type" value="Genomic_DNA"/>
</dbReference>